<comment type="caution">
    <text evidence="1">The sequence shown here is derived from an EMBL/GenBank/DDBJ whole genome shotgun (WGS) entry which is preliminary data.</text>
</comment>
<keyword evidence="2" id="KW-1185">Reference proteome</keyword>
<dbReference type="Pfam" id="PF10117">
    <property type="entry name" value="McrBC"/>
    <property type="match status" value="1"/>
</dbReference>
<sequence length="436" mass="48747">MIRRSLLEWQSLAYGEGEECIPAWAADRLVAVARRSPLAGKNGKGILEHGRHALGARQVVGVIVADGCTLEILPKIDAKPSESDPDNRGYLRDRLVHMLAVALDLEIDSGTMTALGSQRDTLLEVLIGLFSRKLADALRQGMPRRYMACEDELPALRGRLDVVRQFTRLAASPQRLACRFDELSPDTPLNQIMKAAVSRLLRVSNNADNQRRLAELSFAYADIADVPVSGLRWDDVHLDRTNARWKELITLARLLLGDRFQTSSIGRQDGFSLLFEMNTLFEEYVGRLLKRALSGTGFSVSLQGGRLFCLENETDGRQVFQTRPDILVKRGNEVVQIIDTKWKRISSRIDDPKQGVSQADVYQMMAYGQIYHCNCLSLLYPHHFALADSPGTLASHRIGADQARRLHTMSVELGSRQAVIQQLRQLTLELAEAETC</sequence>
<name>A0A2A4HV00_9SPHN</name>
<dbReference type="EMBL" id="NWVD01000021">
    <property type="protein sequence ID" value="PCG07495.1"/>
    <property type="molecule type" value="Genomic_DNA"/>
</dbReference>
<dbReference type="InterPro" id="IPR019292">
    <property type="entry name" value="McrC"/>
</dbReference>
<proteinExistence type="predicted"/>
<dbReference type="PANTHER" id="PTHR38733:SF1">
    <property type="entry name" value="TYPE IV METHYL-DIRECTED RESTRICTION ENZYME ECOKMCRBC"/>
    <property type="match status" value="1"/>
</dbReference>
<evidence type="ECO:0000313" key="2">
    <source>
        <dbReference type="Proteomes" id="UP000218784"/>
    </source>
</evidence>
<dbReference type="RefSeq" id="WP_096614253.1">
    <property type="nucleotide sequence ID" value="NZ_NWVD01000021.1"/>
</dbReference>
<evidence type="ECO:0000313" key="1">
    <source>
        <dbReference type="EMBL" id="PCG07495.1"/>
    </source>
</evidence>
<gene>
    <name evidence="1" type="ORF">COA17_18040</name>
</gene>
<dbReference type="AlphaFoldDB" id="A0A2A4HV00"/>
<dbReference type="Proteomes" id="UP000218784">
    <property type="component" value="Unassembled WGS sequence"/>
</dbReference>
<protein>
    <submittedName>
        <fullName evidence="1">Restriction endonuclease</fullName>
    </submittedName>
</protein>
<accession>A0A2A4HV00</accession>
<dbReference type="GO" id="GO:0004519">
    <property type="term" value="F:endonuclease activity"/>
    <property type="evidence" value="ECO:0007669"/>
    <property type="project" value="UniProtKB-KW"/>
</dbReference>
<dbReference type="PANTHER" id="PTHR38733">
    <property type="entry name" value="PROTEIN MCRC"/>
    <property type="match status" value="1"/>
</dbReference>
<keyword evidence="1" id="KW-0540">Nuclease</keyword>
<reference evidence="1 2" key="1">
    <citation type="submission" date="2017-09" db="EMBL/GenBank/DDBJ databases">
        <title>Sphingomonas ginsenosidimutans KACC 14949, whole genome shotgun sequence.</title>
        <authorList>
            <person name="Feng G."/>
            <person name="Zhu H."/>
        </authorList>
    </citation>
    <scope>NUCLEOTIDE SEQUENCE [LARGE SCALE GENOMIC DNA]</scope>
    <source>
        <strain evidence="1 2">KACC 14949</strain>
    </source>
</reference>
<keyword evidence="1" id="KW-0255">Endonuclease</keyword>
<organism evidence="1 2">
    <name type="scientific">Sphingomonas ginsenosidimutans</name>
    <dbReference type="NCBI Taxonomy" id="862134"/>
    <lineage>
        <taxon>Bacteria</taxon>
        <taxon>Pseudomonadati</taxon>
        <taxon>Pseudomonadota</taxon>
        <taxon>Alphaproteobacteria</taxon>
        <taxon>Sphingomonadales</taxon>
        <taxon>Sphingomonadaceae</taxon>
        <taxon>Sphingomonas</taxon>
    </lineage>
</organism>
<keyword evidence="1" id="KW-0378">Hydrolase</keyword>